<dbReference type="EMBL" id="NJBO01000001">
    <property type="protein sequence ID" value="TKJ44402.1"/>
    <property type="molecule type" value="Genomic_DNA"/>
</dbReference>
<evidence type="ECO:0000259" key="8">
    <source>
        <dbReference type="PROSITE" id="PS50862"/>
    </source>
</evidence>
<dbReference type="Proteomes" id="UP000317778">
    <property type="component" value="Unassembled WGS sequence"/>
</dbReference>
<dbReference type="InterPro" id="IPR004365">
    <property type="entry name" value="NA-bd_OB_tRNA"/>
</dbReference>
<feature type="domain" description="Aminoacyl-transfer RNA synthetases class-II family profile" evidence="8">
    <location>
        <begin position="140"/>
        <end position="539"/>
    </location>
</feature>
<dbReference type="GO" id="GO:0005737">
    <property type="term" value="C:cytoplasm"/>
    <property type="evidence" value="ECO:0007669"/>
    <property type="project" value="UniProtKB-SubCell"/>
</dbReference>
<evidence type="ECO:0000256" key="4">
    <source>
        <dbReference type="ARBA" id="ARBA00022840"/>
    </source>
</evidence>
<dbReference type="InterPro" id="IPR012340">
    <property type="entry name" value="NA-bd_OB-fold"/>
</dbReference>
<dbReference type="AlphaFoldDB" id="A0A532VB75"/>
<dbReference type="Pfam" id="PF02938">
    <property type="entry name" value="GAD"/>
    <property type="match status" value="1"/>
</dbReference>
<dbReference type="PRINTS" id="PR01042">
    <property type="entry name" value="TRNASYNTHASP"/>
</dbReference>
<dbReference type="GO" id="GO:0006422">
    <property type="term" value="P:aspartyl-tRNA aminoacylation"/>
    <property type="evidence" value="ECO:0007669"/>
    <property type="project" value="UniProtKB-UniRule"/>
</dbReference>
<dbReference type="InterPro" id="IPR004524">
    <property type="entry name" value="Asp-tRNA-ligase_1"/>
</dbReference>
<dbReference type="GO" id="GO:0003676">
    <property type="term" value="F:nucleic acid binding"/>
    <property type="evidence" value="ECO:0007669"/>
    <property type="project" value="InterPro"/>
</dbReference>
<dbReference type="GO" id="GO:0050560">
    <property type="term" value="F:aspartate-tRNA(Asn) ligase activity"/>
    <property type="evidence" value="ECO:0007669"/>
    <property type="project" value="UniProtKB-EC"/>
</dbReference>
<dbReference type="Pfam" id="PF01336">
    <property type="entry name" value="tRNA_anti-codon"/>
    <property type="match status" value="1"/>
</dbReference>
<feature type="binding site" evidence="7">
    <location>
        <begin position="217"/>
        <end position="219"/>
    </location>
    <ligand>
        <name>ATP</name>
        <dbReference type="ChEBI" id="CHEBI:30616"/>
    </ligand>
</feature>
<feature type="binding site" evidence="7">
    <location>
        <position position="226"/>
    </location>
    <ligand>
        <name>ATP</name>
        <dbReference type="ChEBI" id="CHEBI:30616"/>
    </ligand>
</feature>
<dbReference type="SUPFAM" id="SSF50249">
    <property type="entry name" value="Nucleic acid-binding proteins"/>
    <property type="match status" value="1"/>
</dbReference>
<dbReference type="GO" id="GO:0005524">
    <property type="term" value="F:ATP binding"/>
    <property type="evidence" value="ECO:0007669"/>
    <property type="project" value="UniProtKB-UniRule"/>
</dbReference>
<comment type="similarity">
    <text evidence="1 7">Belongs to the class-II aminoacyl-tRNA synthetase family. Type 1 subfamily.</text>
</comment>
<dbReference type="InterPro" id="IPR029351">
    <property type="entry name" value="GAD_dom"/>
</dbReference>
<dbReference type="InterPro" id="IPR004364">
    <property type="entry name" value="Aa-tRNA-synt_II"/>
</dbReference>
<dbReference type="InterPro" id="IPR047090">
    <property type="entry name" value="AspRS_core"/>
</dbReference>
<reference evidence="9 10" key="1">
    <citation type="submission" date="2017-06" db="EMBL/GenBank/DDBJ databases">
        <title>Novel microbial phyla capable of carbon fixation and sulfur reduction in deep-sea sediments.</title>
        <authorList>
            <person name="Huang J."/>
            <person name="Baker B."/>
            <person name="Wang Y."/>
        </authorList>
    </citation>
    <scope>NUCLEOTIDE SEQUENCE [LARGE SCALE GENOMIC DNA]</scope>
    <source>
        <strain evidence="9">B3_TA06</strain>
    </source>
</reference>
<feature type="region of interest" description="Aspartate" evidence="7">
    <location>
        <begin position="195"/>
        <end position="198"/>
    </location>
</feature>
<comment type="catalytic activity">
    <reaction evidence="7">
        <text>tRNA(Asx) + L-aspartate + ATP = L-aspartyl-tRNA(Asx) + AMP + diphosphate</text>
        <dbReference type="Rhea" id="RHEA:18349"/>
        <dbReference type="Rhea" id="RHEA-COMP:9710"/>
        <dbReference type="Rhea" id="RHEA-COMP:9711"/>
        <dbReference type="ChEBI" id="CHEBI:29991"/>
        <dbReference type="ChEBI" id="CHEBI:30616"/>
        <dbReference type="ChEBI" id="CHEBI:33019"/>
        <dbReference type="ChEBI" id="CHEBI:78442"/>
        <dbReference type="ChEBI" id="CHEBI:78516"/>
        <dbReference type="ChEBI" id="CHEBI:456215"/>
        <dbReference type="EC" id="6.1.1.23"/>
    </reaction>
</comment>
<dbReference type="InterPro" id="IPR045864">
    <property type="entry name" value="aa-tRNA-synth_II/BPL/LPL"/>
</dbReference>
<dbReference type="InterPro" id="IPR002312">
    <property type="entry name" value="Asp/Asn-tRNA-synth_IIb"/>
</dbReference>
<dbReference type="CDD" id="cd00777">
    <property type="entry name" value="AspRS_core"/>
    <property type="match status" value="1"/>
</dbReference>
<gene>
    <name evidence="7" type="primary">aspS</name>
    <name evidence="9" type="ORF">CEE36_01275</name>
</gene>
<dbReference type="PANTHER" id="PTHR22594:SF5">
    <property type="entry name" value="ASPARTATE--TRNA LIGASE, MITOCHONDRIAL"/>
    <property type="match status" value="1"/>
</dbReference>
<comment type="function">
    <text evidence="7">Aspartyl-tRNA synthetase with relaxed tRNA specificity since it is able to aspartylate not only its cognate tRNA(Asp) but also tRNA(Asn). Reaction proceeds in two steps: L-aspartate is first activated by ATP to form Asp-AMP and then transferred to the acceptor end of tRNA(Asp/Asn).</text>
</comment>
<keyword evidence="7" id="KW-0963">Cytoplasm</keyword>
<keyword evidence="5 7" id="KW-0648">Protein biosynthesis</keyword>
<evidence type="ECO:0000256" key="5">
    <source>
        <dbReference type="ARBA" id="ARBA00022917"/>
    </source>
</evidence>
<dbReference type="PROSITE" id="PS50862">
    <property type="entry name" value="AA_TRNA_LIGASE_II"/>
    <property type="match status" value="1"/>
</dbReference>
<keyword evidence="2 7" id="KW-0436">Ligase</keyword>
<dbReference type="PANTHER" id="PTHR22594">
    <property type="entry name" value="ASPARTYL/LYSYL-TRNA SYNTHETASE"/>
    <property type="match status" value="1"/>
</dbReference>
<proteinExistence type="inferred from homology"/>
<keyword evidence="4 7" id="KW-0067">ATP-binding</keyword>
<name>A0A532VB75_UNCT6</name>
<dbReference type="NCBIfam" id="TIGR00459">
    <property type="entry name" value="aspS_bact"/>
    <property type="match status" value="1"/>
</dbReference>
<keyword evidence="6 7" id="KW-0030">Aminoacyl-tRNA synthetase</keyword>
<comment type="subunit">
    <text evidence="7">Homodimer.</text>
</comment>
<comment type="subcellular location">
    <subcellularLocation>
        <location evidence="7">Cytoplasm</location>
    </subcellularLocation>
</comment>
<dbReference type="GO" id="GO:0004815">
    <property type="term" value="F:aspartate-tRNA ligase activity"/>
    <property type="evidence" value="ECO:0007669"/>
    <property type="project" value="UniProtKB-UniRule"/>
</dbReference>
<evidence type="ECO:0000256" key="7">
    <source>
        <dbReference type="HAMAP-Rule" id="MF_00044"/>
    </source>
</evidence>
<dbReference type="EC" id="6.1.1.23" evidence="7"/>
<dbReference type="CDD" id="cd04317">
    <property type="entry name" value="EcAspRS_like_N"/>
    <property type="match status" value="1"/>
</dbReference>
<feature type="binding site" evidence="7">
    <location>
        <begin position="518"/>
        <end position="521"/>
    </location>
    <ligand>
        <name>ATP</name>
        <dbReference type="ChEBI" id="CHEBI:30616"/>
    </ligand>
</feature>
<dbReference type="Pfam" id="PF00152">
    <property type="entry name" value="tRNA-synt_2"/>
    <property type="match status" value="1"/>
</dbReference>
<comment type="caution">
    <text evidence="9">The sequence shown here is derived from an EMBL/GenBank/DDBJ whole genome shotgun (WGS) entry which is preliminary data.</text>
</comment>
<evidence type="ECO:0000313" key="10">
    <source>
        <dbReference type="Proteomes" id="UP000317778"/>
    </source>
</evidence>
<dbReference type="InterPro" id="IPR006195">
    <property type="entry name" value="aa-tRNA-synth_II"/>
</dbReference>
<evidence type="ECO:0000256" key="1">
    <source>
        <dbReference type="ARBA" id="ARBA00006303"/>
    </source>
</evidence>
<evidence type="ECO:0000313" key="9">
    <source>
        <dbReference type="EMBL" id="TKJ44402.1"/>
    </source>
</evidence>
<dbReference type="HAMAP" id="MF_00044">
    <property type="entry name" value="Asp_tRNA_synth_type1"/>
    <property type="match status" value="1"/>
</dbReference>
<feature type="binding site" evidence="7">
    <location>
        <position position="171"/>
    </location>
    <ligand>
        <name>L-aspartate</name>
        <dbReference type="ChEBI" id="CHEBI:29991"/>
    </ligand>
</feature>
<keyword evidence="3 7" id="KW-0547">Nucleotide-binding</keyword>
<feature type="binding site" evidence="7">
    <location>
        <position position="477"/>
    </location>
    <ligand>
        <name>L-aspartate</name>
        <dbReference type="ChEBI" id="CHEBI:29991"/>
    </ligand>
</feature>
<dbReference type="NCBIfam" id="NF001750">
    <property type="entry name" value="PRK00476.1"/>
    <property type="match status" value="1"/>
</dbReference>
<feature type="site" description="Important for tRNA non-discrimination" evidence="7">
    <location>
        <position position="78"/>
    </location>
</feature>
<feature type="binding site" evidence="7">
    <location>
        <position position="470"/>
    </location>
    <ligand>
        <name>ATP</name>
        <dbReference type="ChEBI" id="CHEBI:30616"/>
    </ligand>
</feature>
<feature type="binding site" evidence="7">
    <location>
        <position position="217"/>
    </location>
    <ligand>
        <name>L-aspartate</name>
        <dbReference type="ChEBI" id="CHEBI:29991"/>
    </ligand>
</feature>
<dbReference type="Gene3D" id="3.30.930.10">
    <property type="entry name" value="Bira Bifunctional Protein, Domain 2"/>
    <property type="match status" value="1"/>
</dbReference>
<evidence type="ECO:0000256" key="3">
    <source>
        <dbReference type="ARBA" id="ARBA00022741"/>
    </source>
</evidence>
<dbReference type="Gene3D" id="3.30.1360.30">
    <property type="entry name" value="GAD-like domain"/>
    <property type="match status" value="1"/>
</dbReference>
<dbReference type="SUPFAM" id="SSF55681">
    <property type="entry name" value="Class II aaRS and biotin synthetases"/>
    <property type="match status" value="1"/>
</dbReference>
<evidence type="ECO:0000256" key="6">
    <source>
        <dbReference type="ARBA" id="ARBA00023146"/>
    </source>
</evidence>
<feature type="binding site" evidence="7">
    <location>
        <position position="436"/>
    </location>
    <ligand>
        <name>L-aspartate</name>
        <dbReference type="ChEBI" id="CHEBI:29991"/>
    </ligand>
</feature>
<dbReference type="SUPFAM" id="SSF55261">
    <property type="entry name" value="GAD domain-like"/>
    <property type="match status" value="1"/>
</dbReference>
<protein>
    <recommendedName>
        <fullName evidence="7">Aspartate--tRNA(Asp/Asn) ligase</fullName>
        <ecNumber evidence="7">6.1.1.23</ecNumber>
    </recommendedName>
    <alternativeName>
        <fullName evidence="7">Aspartyl-tRNA synthetase</fullName>
        <shortName evidence="7">AspRS</shortName>
    </alternativeName>
    <alternativeName>
        <fullName evidence="7">Non-discriminating aspartyl-tRNA synthetase</fullName>
        <shortName evidence="7">ND-AspRS</shortName>
    </alternativeName>
</protein>
<dbReference type="Gene3D" id="2.40.50.140">
    <property type="entry name" value="Nucleic acid-binding proteins"/>
    <property type="match status" value="1"/>
</dbReference>
<sequence length="576" mass="65640">MERSYCGELTLEHVDQPVRLCGWVHRLRDLGGMVFLHLRDRSGLIQVVCDPKKIKEARDLHAEDVVEIRGTVRARPPGQADERLTSGAVEVGADQLTVLNRAKDLPFSVEREELLPAEEMRLRYRYLDLRRPSMSQIMGLRHRLTQLGRNYLAEHGYWEVETPILAKSTPEGARDFLVPSRNLKGKFYALPQSPQLYKQILMVSGIDRYFQWARCLRDEDLRADRQPEHTQVDIEASFVTEEDIQKLVEGLFHLWVKEIKHQFLEIPFPCMTYKEVMERFGTDKPDLRNPLELSTVTERFKGSEFRIFAEIVDKGGIVRALRLEGGAGWSRKDIDSLDEEVKPFGFPGVVWARKQDGKLSGPLSKFMNIHEFKEGELELALAGTDPRLVNQAMSRLRDVCGRRMGLVNEDKMFALWITDFPLFERDEETGEIVPSHHIFTSPQAQDLRDLEQEPLKVRGRLFDVVLNGIELGSGSIRCHNRQLQEKLLRIAGIDPAQFEFFLAALDAGAPPHGGIGMGFDRIVAIFAGLDSIRDTIAFPKTTSGQGLMEGQPAEVAKDQLEKLGIRIVPKRRKKND</sequence>
<evidence type="ECO:0000256" key="2">
    <source>
        <dbReference type="ARBA" id="ARBA00022598"/>
    </source>
</evidence>
<accession>A0A532VB75</accession>
<comment type="caution">
    <text evidence="7">Lacks conserved residue(s) required for the propagation of feature annotation.</text>
</comment>
<organism evidence="9 10">
    <name type="scientific">candidate division TA06 bacterium B3_TA06</name>
    <dbReference type="NCBI Taxonomy" id="2012487"/>
    <lineage>
        <taxon>Bacteria</taxon>
        <taxon>Bacteria division TA06</taxon>
    </lineage>
</organism>
<dbReference type="InterPro" id="IPR004115">
    <property type="entry name" value="GAD-like_sf"/>
</dbReference>
<dbReference type="InterPro" id="IPR047089">
    <property type="entry name" value="Asp-tRNA-ligase_1_N"/>
</dbReference>